<proteinExistence type="predicted"/>
<gene>
    <name evidence="2" type="ORF">BMW22_35940</name>
</gene>
<geneLocation type="plasmid" evidence="3">
    <name>unnamed3 sequence</name>
</geneLocation>
<dbReference type="EMBL" id="CP018231">
    <property type="protein sequence ID" value="API56801.1"/>
    <property type="molecule type" value="Genomic_DNA"/>
</dbReference>
<evidence type="ECO:0000256" key="1">
    <source>
        <dbReference type="SAM" id="SignalP"/>
    </source>
</evidence>
<feature type="chain" id="PRO_5009857737" description="Lipoprotein" evidence="1">
    <location>
        <begin position="19"/>
        <end position="83"/>
    </location>
</feature>
<reference evidence="2 3" key="1">
    <citation type="submission" date="2016-11" db="EMBL/GenBank/DDBJ databases">
        <title>Rhizobium leguminosarum bv. viciae strain Vaf12 isolated from Vavilovia formosa root nodules from Russia, Dagestan.</title>
        <authorList>
            <person name="Kimeklis A."/>
        </authorList>
    </citation>
    <scope>NUCLEOTIDE SEQUENCE [LARGE SCALE GENOMIC DNA]</scope>
    <source>
        <strain evidence="2 3">Vaf-108</strain>
        <plasmid evidence="3">Plasmid unnamed3 sequence</plasmid>
    </source>
</reference>
<dbReference type="Proteomes" id="UP000183050">
    <property type="component" value="Plasmid unnamed3"/>
</dbReference>
<evidence type="ECO:0000313" key="2">
    <source>
        <dbReference type="EMBL" id="API56801.1"/>
    </source>
</evidence>
<keyword evidence="1" id="KW-0732">Signal</keyword>
<evidence type="ECO:0008006" key="4">
    <source>
        <dbReference type="Google" id="ProtNLM"/>
    </source>
</evidence>
<feature type="signal peptide" evidence="1">
    <location>
        <begin position="1"/>
        <end position="18"/>
    </location>
</feature>
<sequence length="83" mass="8497">MIAACRALPLALVLAAFAALPGCAGHKELKAPCSRQSANFLSSDAYAGDGLPSCGPMVRQSNVVANDDRSVTTLGDRGGITMF</sequence>
<accession>A0A1L3ZMG2</accession>
<evidence type="ECO:0000313" key="3">
    <source>
        <dbReference type="Proteomes" id="UP000183050"/>
    </source>
</evidence>
<dbReference type="AlphaFoldDB" id="A0A1L3ZMG2"/>
<protein>
    <recommendedName>
        <fullName evidence="4">Lipoprotein</fullName>
    </recommendedName>
</protein>
<name>A0A1L3ZMG2_RHILE</name>
<organism evidence="2 3">
    <name type="scientific">Rhizobium leguminosarum</name>
    <dbReference type="NCBI Taxonomy" id="384"/>
    <lineage>
        <taxon>Bacteria</taxon>
        <taxon>Pseudomonadati</taxon>
        <taxon>Pseudomonadota</taxon>
        <taxon>Alphaproteobacteria</taxon>
        <taxon>Hyphomicrobiales</taxon>
        <taxon>Rhizobiaceae</taxon>
        <taxon>Rhizobium/Agrobacterium group</taxon>
        <taxon>Rhizobium</taxon>
    </lineage>
</organism>
<keyword evidence="2" id="KW-0614">Plasmid</keyword>